<dbReference type="EMBL" id="AZHX01000928">
    <property type="protein sequence ID" value="ETX05563.1"/>
    <property type="molecule type" value="Genomic_DNA"/>
</dbReference>
<dbReference type="HOGENOM" id="CLU_179128_0_0_7"/>
<comment type="caution">
    <text evidence="1">The sequence shown here is derived from an EMBL/GenBank/DDBJ whole genome shotgun (WGS) entry which is preliminary data.</text>
</comment>
<name>W4M5V4_9BACT</name>
<sequence>MMSKTYEAIYEDGHLEWLGEQPGTGRHRLLVTVVEKSPPKRSPQEVHRMFEATRGAWGRGKTLDDIDAEIDLMRAEWDRDEHGQ</sequence>
<evidence type="ECO:0000313" key="1">
    <source>
        <dbReference type="EMBL" id="ETX05563.1"/>
    </source>
</evidence>
<reference evidence="1 2" key="1">
    <citation type="journal article" date="2014" name="Nature">
        <title>An environmental bacterial taxon with a large and distinct metabolic repertoire.</title>
        <authorList>
            <person name="Wilson M.C."/>
            <person name="Mori T."/>
            <person name="Ruckert C."/>
            <person name="Uria A.R."/>
            <person name="Helf M.J."/>
            <person name="Takada K."/>
            <person name="Gernert C."/>
            <person name="Steffens U.A."/>
            <person name="Heycke N."/>
            <person name="Schmitt S."/>
            <person name="Rinke C."/>
            <person name="Helfrich E.J."/>
            <person name="Brachmann A.O."/>
            <person name="Gurgui C."/>
            <person name="Wakimoto T."/>
            <person name="Kracht M."/>
            <person name="Crusemann M."/>
            <person name="Hentschel U."/>
            <person name="Abe I."/>
            <person name="Matsunaga S."/>
            <person name="Kalinowski J."/>
            <person name="Takeyama H."/>
            <person name="Piel J."/>
        </authorList>
    </citation>
    <scope>NUCLEOTIDE SEQUENCE [LARGE SCALE GENOMIC DNA]</scope>
    <source>
        <strain evidence="2">TSY2</strain>
    </source>
</reference>
<keyword evidence="2" id="KW-1185">Reference proteome</keyword>
<proteinExistence type="predicted"/>
<organism evidence="1 2">
    <name type="scientific">Candidatus Entotheonella gemina</name>
    <dbReference type="NCBI Taxonomy" id="1429439"/>
    <lineage>
        <taxon>Bacteria</taxon>
        <taxon>Pseudomonadati</taxon>
        <taxon>Nitrospinota/Tectimicrobiota group</taxon>
        <taxon>Candidatus Tectimicrobiota</taxon>
        <taxon>Candidatus Entotheonellia</taxon>
        <taxon>Candidatus Entotheonellales</taxon>
        <taxon>Candidatus Entotheonellaceae</taxon>
        <taxon>Candidatus Entotheonella</taxon>
    </lineage>
</organism>
<dbReference type="AlphaFoldDB" id="W4M5V4"/>
<accession>W4M5V4</accession>
<evidence type="ECO:0000313" key="2">
    <source>
        <dbReference type="Proteomes" id="UP000019140"/>
    </source>
</evidence>
<dbReference type="Proteomes" id="UP000019140">
    <property type="component" value="Unassembled WGS sequence"/>
</dbReference>
<protein>
    <submittedName>
        <fullName evidence="1">Uncharacterized protein</fullName>
    </submittedName>
</protein>
<gene>
    <name evidence="1" type="ORF">ETSY2_22200</name>
</gene>